<sequence>MERHKNTARGDQTHMPNPVTKATKPATSAMPSRTQSTEATDRGIRASAQNAPGGRISPLCPLPWPPNRSPVTLAPINQVSVSPGLDPVAVVSNSLDLDGFVPDSGPPKLEETNALYGSVEPDLVQNIVENVAMALSSSHCELTLHSSNEECCAREPSGRWLWMDLNEPTTSAESNSLCSCYEMWWSKGMLFAGGMFLGTLAGLSSSYFLGAVPEGPVSCCLIVSRMAACHPLRLMSQRLNQLAVLPLLMQSAVCFRGKMPLMGATIS</sequence>
<dbReference type="Proteomes" id="UP001279734">
    <property type="component" value="Unassembled WGS sequence"/>
</dbReference>
<keyword evidence="2" id="KW-1133">Transmembrane helix</keyword>
<evidence type="ECO:0000256" key="2">
    <source>
        <dbReference type="SAM" id="Phobius"/>
    </source>
</evidence>
<keyword evidence="2" id="KW-0812">Transmembrane</keyword>
<evidence type="ECO:0000313" key="3">
    <source>
        <dbReference type="EMBL" id="GMH15621.1"/>
    </source>
</evidence>
<proteinExistence type="predicted"/>
<dbReference type="EMBL" id="BSYO01000015">
    <property type="protein sequence ID" value="GMH15621.1"/>
    <property type="molecule type" value="Genomic_DNA"/>
</dbReference>
<feature type="region of interest" description="Disordered" evidence="1">
    <location>
        <begin position="1"/>
        <end position="41"/>
    </location>
</feature>
<protein>
    <submittedName>
        <fullName evidence="3">Uncharacterized protein</fullName>
    </submittedName>
</protein>
<dbReference type="AlphaFoldDB" id="A0AAD3SSN6"/>
<feature type="transmembrane region" description="Helical" evidence="2">
    <location>
        <begin position="189"/>
        <end position="209"/>
    </location>
</feature>
<organism evidence="3 4">
    <name type="scientific">Nepenthes gracilis</name>
    <name type="common">Slender pitcher plant</name>
    <dbReference type="NCBI Taxonomy" id="150966"/>
    <lineage>
        <taxon>Eukaryota</taxon>
        <taxon>Viridiplantae</taxon>
        <taxon>Streptophyta</taxon>
        <taxon>Embryophyta</taxon>
        <taxon>Tracheophyta</taxon>
        <taxon>Spermatophyta</taxon>
        <taxon>Magnoliopsida</taxon>
        <taxon>eudicotyledons</taxon>
        <taxon>Gunneridae</taxon>
        <taxon>Pentapetalae</taxon>
        <taxon>Caryophyllales</taxon>
        <taxon>Nepenthaceae</taxon>
        <taxon>Nepenthes</taxon>
    </lineage>
</organism>
<accession>A0AAD3SSN6</accession>
<keyword evidence="2" id="KW-0472">Membrane</keyword>
<evidence type="ECO:0000256" key="1">
    <source>
        <dbReference type="SAM" id="MobiDB-lite"/>
    </source>
</evidence>
<keyword evidence="4" id="KW-1185">Reference proteome</keyword>
<evidence type="ECO:0000313" key="4">
    <source>
        <dbReference type="Proteomes" id="UP001279734"/>
    </source>
</evidence>
<feature type="compositionally biased region" description="Polar residues" evidence="1">
    <location>
        <begin position="25"/>
        <end position="38"/>
    </location>
</feature>
<name>A0AAD3SSN6_NEPGR</name>
<reference evidence="3" key="1">
    <citation type="submission" date="2023-05" db="EMBL/GenBank/DDBJ databases">
        <title>Nepenthes gracilis genome sequencing.</title>
        <authorList>
            <person name="Fukushima K."/>
        </authorList>
    </citation>
    <scope>NUCLEOTIDE SEQUENCE</scope>
    <source>
        <strain evidence="3">SING2019-196</strain>
    </source>
</reference>
<comment type="caution">
    <text evidence="3">The sequence shown here is derived from an EMBL/GenBank/DDBJ whole genome shotgun (WGS) entry which is preliminary data.</text>
</comment>
<gene>
    <name evidence="3" type="ORF">Nepgr_017462</name>
</gene>